<dbReference type="InterPro" id="IPR002931">
    <property type="entry name" value="Transglutaminase-like"/>
</dbReference>
<dbReference type="Gene3D" id="2.60.120.1130">
    <property type="match status" value="1"/>
</dbReference>
<dbReference type="EMBL" id="JAAIKD010000002">
    <property type="protein sequence ID" value="NEV93237.1"/>
    <property type="molecule type" value="Genomic_DNA"/>
</dbReference>
<dbReference type="Gene3D" id="3.10.620.30">
    <property type="match status" value="1"/>
</dbReference>
<reference evidence="3 4" key="1">
    <citation type="submission" date="2020-02" db="EMBL/GenBank/DDBJ databases">
        <title>Flavobacteriaceae Psychroflexus bacterium YR1-1, complete genome.</title>
        <authorList>
            <person name="Li Y."/>
            <person name="Wu S."/>
        </authorList>
    </citation>
    <scope>NUCLEOTIDE SEQUENCE [LARGE SCALE GENOMIC DNA]</scope>
    <source>
        <strain evidence="3 4">YR1-1</strain>
    </source>
</reference>
<feature type="domain" description="DUF3857" evidence="2">
    <location>
        <begin position="64"/>
        <end position="199"/>
    </location>
</feature>
<evidence type="ECO:0000313" key="4">
    <source>
        <dbReference type="Proteomes" id="UP000478505"/>
    </source>
</evidence>
<gene>
    <name evidence="3" type="ORF">G3567_03620</name>
</gene>
<evidence type="ECO:0000259" key="1">
    <source>
        <dbReference type="Pfam" id="PF01841"/>
    </source>
</evidence>
<dbReference type="SUPFAM" id="SSF54001">
    <property type="entry name" value="Cysteine proteinases"/>
    <property type="match status" value="1"/>
</dbReference>
<comment type="caution">
    <text evidence="3">The sequence shown here is derived from an EMBL/GenBank/DDBJ whole genome shotgun (WGS) entry which is preliminary data.</text>
</comment>
<dbReference type="Pfam" id="PF12969">
    <property type="entry name" value="DUF3857"/>
    <property type="match status" value="1"/>
</dbReference>
<evidence type="ECO:0000313" key="3">
    <source>
        <dbReference type="EMBL" id="NEV93237.1"/>
    </source>
</evidence>
<accession>A0A6B3R2E1</accession>
<feature type="domain" description="Transglutaminase-like" evidence="1">
    <location>
        <begin position="309"/>
        <end position="380"/>
    </location>
</feature>
<keyword evidence="4" id="KW-1185">Reference proteome</keyword>
<sequence length="655" mass="75841">MKHLILCTLLVFSFNTGFCQTQSLQDVTVEMLKETQSPTDEFADAEVLFEKGEIKFTAIRSWNYEFEVTRRVKIYTKEGFDAATVKIPYYVGESNSDREDISGIKAYVYYLENDKIESEKIRNKDIFDTDENSTWKAHTFTLPNIKEGVIIEYSYTKTSPHINMLPEWIFQNQYPTRYSEYTTEIPIEYLGYSLNTKGYLPFKTNREELEGRLKVSRSSEATSMVKHTHYASNLPKIETESFVKNIKDYLPTIGYELSAYRASTYGEFEQRSGSWGDVVKTLGKTDSFKKELNRTKYFEGDLEFLIGDISSPKEKMEVIYEYVKNKMTWDGKERRYTSEKLDKIYETGVGNSADINLMLTAMLREAGLEANPVLSSTVSNGTALFPSVSGLNYVFTSVNINDEMFLLDATEKFAEPNILPKRVMNWQGIVMKTEDYESLDLTPKMKSKKKYQVQASLDAVGNIEGLCRMVSYDYFGIRARKKIEKKSSSELREDYESAFKFKGISEVSSSNFKESSKPLLESFKFSSEGDFVENIGDKIYVSPMMFMKTNENPFKKEKRDYPIDFYFPQNIDYFISLNIPEGFKIDYLPESVALDFGDQSLKLLYLIEENSGVINIKVTFDINDTFYLPERYPNIRKFYTDLINKENEKIVLVKI</sequence>
<dbReference type="RefSeq" id="WP_164003965.1">
    <property type="nucleotide sequence ID" value="NZ_JAAIKD010000002.1"/>
</dbReference>
<dbReference type="AlphaFoldDB" id="A0A6B3R2E1"/>
<proteinExistence type="predicted"/>
<protein>
    <submittedName>
        <fullName evidence="3">DUF3857 domain-containing protein</fullName>
    </submittedName>
</protein>
<dbReference type="InterPro" id="IPR024618">
    <property type="entry name" value="DUF3857"/>
</dbReference>
<evidence type="ECO:0000259" key="2">
    <source>
        <dbReference type="Pfam" id="PF12969"/>
    </source>
</evidence>
<name>A0A6B3R2E1_9FLAO</name>
<dbReference type="Pfam" id="PF01841">
    <property type="entry name" value="Transglut_core"/>
    <property type="match status" value="1"/>
</dbReference>
<dbReference type="Proteomes" id="UP000478505">
    <property type="component" value="Unassembled WGS sequence"/>
</dbReference>
<organism evidence="3 4">
    <name type="scientific">Psychroflexus aurantiacus</name>
    <dbReference type="NCBI Taxonomy" id="2709310"/>
    <lineage>
        <taxon>Bacteria</taxon>
        <taxon>Pseudomonadati</taxon>
        <taxon>Bacteroidota</taxon>
        <taxon>Flavobacteriia</taxon>
        <taxon>Flavobacteriales</taxon>
        <taxon>Flavobacteriaceae</taxon>
        <taxon>Psychroflexus</taxon>
    </lineage>
</organism>
<dbReference type="Gene3D" id="2.60.40.3140">
    <property type="match status" value="1"/>
</dbReference>
<dbReference type="InterPro" id="IPR038765">
    <property type="entry name" value="Papain-like_cys_pep_sf"/>
</dbReference>